<keyword evidence="3" id="KW-1185">Reference proteome</keyword>
<evidence type="ECO:0000313" key="2">
    <source>
        <dbReference type="EMBL" id="AIF72182.1"/>
    </source>
</evidence>
<gene>
    <name evidence="2" type="ORF">QLV_16</name>
</gene>
<proteinExistence type="predicted"/>
<protein>
    <submittedName>
        <fullName evidence="2">Uncharacterized protein</fullName>
    </submittedName>
</protein>
<feature type="region of interest" description="Disordered" evidence="1">
    <location>
        <begin position="260"/>
        <end position="279"/>
    </location>
</feature>
<accession>A0A0R5K4L7</accession>
<feature type="region of interest" description="Disordered" evidence="1">
    <location>
        <begin position="326"/>
        <end position="352"/>
    </location>
</feature>
<feature type="compositionally biased region" description="Basic residues" evidence="1">
    <location>
        <begin position="267"/>
        <end position="276"/>
    </location>
</feature>
<evidence type="ECO:0000256" key="1">
    <source>
        <dbReference type="SAM" id="MobiDB-lite"/>
    </source>
</evidence>
<evidence type="ECO:0000313" key="3">
    <source>
        <dbReference type="Proteomes" id="UP000247257"/>
    </source>
</evidence>
<sequence>MASRNYGTAFDTEYNKKLHEQLLSMELSKNTSGEPDNLFPERLVGGAYLGVDGRVHTTDYSQHPHLPHPILGAMGGEGGRFNLGKAFGSIAREVAPIGREVGKEVLKDAVKGAIMGAGYHGGFVDPHGGRSTPKYVMSGHQASYPFYNMSELFSLDRRGGAEGGRFNLGKAFGSIAREVAPIGREIGKEVLKDAVKGAITGAGKKRGRPKKEGGNIFNPIDGLTMGYKFGHDTLGPALLGKGNMKIADMAKRISAIEKEHEQITGKAPKKKGRPKKEKVEGGFNLGKALKDVGKLAKPVVADVKSRGKEAVKDLIKQVGRSAKKSLKESINKNAKDAVQATGGAKKPDGRKRRAELVKKIMKEKGLKMVEASKYVKEHGLYKP</sequence>
<name>A0A0R5K4L7_9VIRU</name>
<dbReference type="Proteomes" id="UP000247257">
    <property type="component" value="Segment"/>
</dbReference>
<reference evidence="2 3" key="1">
    <citation type="submission" date="2014-05" db="EMBL/GenBank/DDBJ databases">
        <title>Virophage diversity revealed in metagenomes of freshwater ecosystems.</title>
        <authorList>
            <person name="Oh S."/>
        </authorList>
    </citation>
    <scope>NUCLEOTIDE SEQUENCE [LARGE SCALE GENOMIC DNA]</scope>
</reference>
<organism evidence="2 3">
    <name type="scientific">Qinghai Lake virophage</name>
    <dbReference type="NCBI Taxonomy" id="1516115"/>
    <lineage>
        <taxon>Viruses</taxon>
        <taxon>Varidnaviria</taxon>
        <taxon>Bamfordvirae</taxon>
        <taxon>Preplasmiviricota</taxon>
        <taxon>Polisuviricotina</taxon>
        <taxon>Virophaviricetes</taxon>
        <taxon>Priklausovirales</taxon>
        <taxon>Omnilimnoviroviridae</taxon>
        <taxon>Panaquavirovirus</taxon>
        <taxon>Panaquavirovirus qinghaense</taxon>
    </lineage>
</organism>
<dbReference type="EMBL" id="KJ854379">
    <property type="protein sequence ID" value="AIF72182.1"/>
    <property type="molecule type" value="Genomic_DNA"/>
</dbReference>
<feature type="compositionally biased region" description="Basic and acidic residues" evidence="1">
    <location>
        <begin position="326"/>
        <end position="335"/>
    </location>
</feature>